<evidence type="ECO:0000313" key="2">
    <source>
        <dbReference type="EMBL" id="MFD1143418.1"/>
    </source>
</evidence>
<proteinExistence type="predicted"/>
<feature type="signal peptide" evidence="1">
    <location>
        <begin position="1"/>
        <end position="20"/>
    </location>
</feature>
<keyword evidence="3" id="KW-1185">Reference proteome</keyword>
<organism evidence="2 3">
    <name type="scientific">Larkinella insperata</name>
    <dbReference type="NCBI Taxonomy" id="332158"/>
    <lineage>
        <taxon>Bacteria</taxon>
        <taxon>Pseudomonadati</taxon>
        <taxon>Bacteroidota</taxon>
        <taxon>Cytophagia</taxon>
        <taxon>Cytophagales</taxon>
        <taxon>Spirosomataceae</taxon>
        <taxon>Larkinella</taxon>
    </lineage>
</organism>
<evidence type="ECO:0000256" key="1">
    <source>
        <dbReference type="SAM" id="SignalP"/>
    </source>
</evidence>
<accession>A0ABW3QGU6</accession>
<comment type="caution">
    <text evidence="2">The sequence shown here is derived from an EMBL/GenBank/DDBJ whole genome shotgun (WGS) entry which is preliminary data.</text>
</comment>
<name>A0ABW3QGU6_9BACT</name>
<dbReference type="Proteomes" id="UP001597116">
    <property type="component" value="Unassembled WGS sequence"/>
</dbReference>
<dbReference type="EMBL" id="JBHTLP010000011">
    <property type="protein sequence ID" value="MFD1143418.1"/>
    <property type="molecule type" value="Genomic_DNA"/>
</dbReference>
<gene>
    <name evidence="2" type="ORF">ACFQ4C_19990</name>
</gene>
<keyword evidence="1" id="KW-0732">Signal</keyword>
<sequence length="151" mass="17034">MLKSLLLSFFLLGIAGVAEAQTVASGSRYPLSYRKRQIMVGKGGGFTGASTVYYLLENGYLYRKTEADSLFTRLGKQPATTTRRLFNELEANCRIKTVQFDQPGNTYRFVGWKKGQQEYRVTWGATGQTVPPAFSKFYNSFMKLVPVSKRD</sequence>
<evidence type="ECO:0000313" key="3">
    <source>
        <dbReference type="Proteomes" id="UP001597116"/>
    </source>
</evidence>
<dbReference type="RefSeq" id="WP_265991368.1">
    <property type="nucleotide sequence ID" value="NZ_CP110973.1"/>
</dbReference>
<feature type="chain" id="PRO_5045182476" evidence="1">
    <location>
        <begin position="21"/>
        <end position="151"/>
    </location>
</feature>
<reference evidence="3" key="1">
    <citation type="journal article" date="2019" name="Int. J. Syst. Evol. Microbiol.">
        <title>The Global Catalogue of Microorganisms (GCM) 10K type strain sequencing project: providing services to taxonomists for standard genome sequencing and annotation.</title>
        <authorList>
            <consortium name="The Broad Institute Genomics Platform"/>
            <consortium name="The Broad Institute Genome Sequencing Center for Infectious Disease"/>
            <person name="Wu L."/>
            <person name="Ma J."/>
        </authorList>
    </citation>
    <scope>NUCLEOTIDE SEQUENCE [LARGE SCALE GENOMIC DNA]</scope>
    <source>
        <strain evidence="3">CCUG 55608</strain>
    </source>
</reference>
<protein>
    <submittedName>
        <fullName evidence="2">FAD-binding oxidoreductase</fullName>
    </submittedName>
</protein>